<dbReference type="CDD" id="cd02094">
    <property type="entry name" value="P-type_ATPase_Cu-like"/>
    <property type="match status" value="1"/>
</dbReference>
<dbReference type="InterPro" id="IPR023299">
    <property type="entry name" value="ATPase_P-typ_cyto_dom_N"/>
</dbReference>
<dbReference type="SUPFAM" id="SSF81653">
    <property type="entry name" value="Calcium ATPase, transduction domain A"/>
    <property type="match status" value="1"/>
</dbReference>
<keyword evidence="12" id="KW-0406">Ion transport</keyword>
<dbReference type="GO" id="GO:0016887">
    <property type="term" value="F:ATP hydrolysis activity"/>
    <property type="evidence" value="ECO:0007669"/>
    <property type="project" value="InterPro"/>
</dbReference>
<proteinExistence type="inferred from homology"/>
<keyword evidence="9 14" id="KW-0067">ATP-binding</keyword>
<dbReference type="NCBIfam" id="TIGR01525">
    <property type="entry name" value="ATPase-IB_hvy"/>
    <property type="match status" value="1"/>
</dbReference>
<evidence type="ECO:0000256" key="3">
    <source>
        <dbReference type="ARBA" id="ARBA00012517"/>
    </source>
</evidence>
<dbReference type="InterPro" id="IPR018303">
    <property type="entry name" value="ATPase_P-typ_P_site"/>
</dbReference>
<feature type="domain" description="HMA" evidence="15">
    <location>
        <begin position="3"/>
        <end position="68"/>
    </location>
</feature>
<dbReference type="InterPro" id="IPR001757">
    <property type="entry name" value="P_typ_ATPase"/>
</dbReference>
<protein>
    <recommendedName>
        <fullName evidence="3">P-type Cu(+) transporter</fullName>
        <ecNumber evidence="3">7.2.2.8</ecNumber>
    </recommendedName>
</protein>
<dbReference type="SFLD" id="SFLDF00027">
    <property type="entry name" value="p-type_atpase"/>
    <property type="match status" value="1"/>
</dbReference>
<dbReference type="NCBIfam" id="TIGR01494">
    <property type="entry name" value="ATPase_P-type"/>
    <property type="match status" value="1"/>
</dbReference>
<comment type="similarity">
    <text evidence="2 14">Belongs to the cation transport ATPase (P-type) (TC 3.A.3) family. Type IB subfamily.</text>
</comment>
<dbReference type="PANTHER" id="PTHR43520:SF8">
    <property type="entry name" value="P-TYPE CU(+) TRANSPORTER"/>
    <property type="match status" value="1"/>
</dbReference>
<dbReference type="Gene3D" id="2.70.150.10">
    <property type="entry name" value="Calcium-transporting ATPase, cytoplasmic transduction domain A"/>
    <property type="match status" value="1"/>
</dbReference>
<sequence>MSTKKTLPVSGMSCAACAVNVEKALKGTKGVVDASVNFANHTAYVNFDESTKLEALQKSVQDVGYDLVIPDANAEGESDVYEKVREMQEDHYRDLKKKSIGAILLTIPVVLLSMVIPTQSWTNYAEFALTSIVVLWFGRTFFIHAARQARRLYSNMDTLVAVSTGIAYLFSVVNTFFPEWMTGSGLEPHVYYEAAAVIISFILLGKLLEARATSKTSDAIKGLMNLQPDEVVLVDGESETIIAVEDVMAGDLLRVKPGGRIAVDGFVEDGESYIDESMLTGEPVPAPKIKGDRVVAGTINQKGTLTYRASEVGSETVLSRIVQRVREAQGSKAPVQRLVDRIAGIFVPIVLVLAIITFFVWYFSGIDQAFTYALLSAITVLVIACPCALGLATPTAIMAGVGAGARHGILIRDADSLERGHRITDVVLDKTGTVTRGKPEVQEVLVIEETMEWSTLEAMESLSEHPLADAIVTHIRNERVPESAKPVVQAFESVTGHGAKATVEGQDYKIGKPSWIIDEGVTWTDEAEAWTVVQGEHGKSVVAFAKGTDLMALISIVDPVKPEAFEAVARLIRKGITVHMLTGDHISTASAVAREVGIDHVKAEVLPDDKYDYVEALQQAGKHVAMVGDGINDAQALALADVSIAMGSGTDIAMDTARITLMRDDLNGVPDAIRLSRHTVNTIRQNLFWAFIYNLIGIPIAAGVLYPSYGFLLSPMIASMAMGLSSVSVVTNSLRLRTVFHSRTQDR</sequence>
<keyword evidence="5 14" id="KW-1003">Cell membrane</keyword>
<feature type="transmembrane region" description="Helical" evidence="14">
    <location>
        <begin position="189"/>
        <end position="208"/>
    </location>
</feature>
<dbReference type="InterPro" id="IPR008250">
    <property type="entry name" value="ATPase_P-typ_transduc_dom_A_sf"/>
</dbReference>
<dbReference type="PROSITE" id="PS01047">
    <property type="entry name" value="HMA_1"/>
    <property type="match status" value="1"/>
</dbReference>
<dbReference type="NCBIfam" id="TIGR01511">
    <property type="entry name" value="ATPase-IB1_Cu"/>
    <property type="match status" value="1"/>
</dbReference>
<dbReference type="InterPro" id="IPR023214">
    <property type="entry name" value="HAD_sf"/>
</dbReference>
<evidence type="ECO:0000256" key="8">
    <source>
        <dbReference type="ARBA" id="ARBA00022741"/>
    </source>
</evidence>
<feature type="transmembrane region" description="Helical" evidence="14">
    <location>
        <begin position="100"/>
        <end position="121"/>
    </location>
</feature>
<dbReference type="InterPro" id="IPR036412">
    <property type="entry name" value="HAD-like_sf"/>
</dbReference>
<evidence type="ECO:0000256" key="2">
    <source>
        <dbReference type="ARBA" id="ARBA00006024"/>
    </source>
</evidence>
<evidence type="ECO:0000259" key="15">
    <source>
        <dbReference type="PROSITE" id="PS50846"/>
    </source>
</evidence>
<organism evidence="16 17">
    <name type="scientific">Phaeocystidibacter luteus</name>
    <dbReference type="NCBI Taxonomy" id="911197"/>
    <lineage>
        <taxon>Bacteria</taxon>
        <taxon>Pseudomonadati</taxon>
        <taxon>Bacteroidota</taxon>
        <taxon>Flavobacteriia</taxon>
        <taxon>Flavobacteriales</taxon>
        <taxon>Phaeocystidibacteraceae</taxon>
        <taxon>Phaeocystidibacter</taxon>
    </lineage>
</organism>
<dbReference type="Gene3D" id="3.40.50.1000">
    <property type="entry name" value="HAD superfamily/HAD-like"/>
    <property type="match status" value="1"/>
</dbReference>
<name>A0A6N6RK41_9FLAO</name>
<dbReference type="InterPro" id="IPR059000">
    <property type="entry name" value="ATPase_P-type_domA"/>
</dbReference>
<dbReference type="CDD" id="cd00371">
    <property type="entry name" value="HMA"/>
    <property type="match status" value="1"/>
</dbReference>
<keyword evidence="17" id="KW-1185">Reference proteome</keyword>
<dbReference type="GO" id="GO:0043682">
    <property type="term" value="F:P-type divalent copper transporter activity"/>
    <property type="evidence" value="ECO:0007669"/>
    <property type="project" value="TreeGrafter"/>
</dbReference>
<keyword evidence="4" id="KW-0813">Transport</keyword>
<dbReference type="GO" id="GO:0055070">
    <property type="term" value="P:copper ion homeostasis"/>
    <property type="evidence" value="ECO:0007669"/>
    <property type="project" value="TreeGrafter"/>
</dbReference>
<dbReference type="PRINTS" id="PR00943">
    <property type="entry name" value="CUATPASE"/>
</dbReference>
<dbReference type="PANTHER" id="PTHR43520">
    <property type="entry name" value="ATP7, ISOFORM B"/>
    <property type="match status" value="1"/>
</dbReference>
<dbReference type="InterPro" id="IPR023298">
    <property type="entry name" value="ATPase_P-typ_TM_dom_sf"/>
</dbReference>
<dbReference type="InterPro" id="IPR044492">
    <property type="entry name" value="P_typ_ATPase_HD_dom"/>
</dbReference>
<dbReference type="FunFam" id="3.30.70.100:FF:000005">
    <property type="entry name" value="Copper-exporting P-type ATPase A"/>
    <property type="match status" value="1"/>
</dbReference>
<feature type="transmembrane region" description="Helical" evidence="14">
    <location>
        <begin position="369"/>
        <end position="392"/>
    </location>
</feature>
<evidence type="ECO:0000256" key="1">
    <source>
        <dbReference type="ARBA" id="ARBA00004651"/>
    </source>
</evidence>
<dbReference type="AlphaFoldDB" id="A0A6N6RK41"/>
<dbReference type="Pfam" id="PF00122">
    <property type="entry name" value="E1-E2_ATPase"/>
    <property type="match status" value="1"/>
</dbReference>
<dbReference type="SUPFAM" id="SSF56784">
    <property type="entry name" value="HAD-like"/>
    <property type="match status" value="1"/>
</dbReference>
<dbReference type="Gene3D" id="3.30.70.100">
    <property type="match status" value="1"/>
</dbReference>
<dbReference type="PROSITE" id="PS50846">
    <property type="entry name" value="HMA_2"/>
    <property type="match status" value="1"/>
</dbReference>
<feature type="transmembrane region" description="Helical" evidence="14">
    <location>
        <begin position="687"/>
        <end position="706"/>
    </location>
</feature>
<evidence type="ECO:0000256" key="14">
    <source>
        <dbReference type="RuleBase" id="RU362081"/>
    </source>
</evidence>
<dbReference type="PROSITE" id="PS00154">
    <property type="entry name" value="ATPASE_E1_E2"/>
    <property type="match status" value="1"/>
</dbReference>
<keyword evidence="6 14" id="KW-0812">Transmembrane</keyword>
<dbReference type="GO" id="GO:0005886">
    <property type="term" value="C:plasma membrane"/>
    <property type="evidence" value="ECO:0007669"/>
    <property type="project" value="UniProtKB-SubCell"/>
</dbReference>
<evidence type="ECO:0000313" key="16">
    <source>
        <dbReference type="EMBL" id="KAB2814265.1"/>
    </source>
</evidence>
<reference evidence="16 17" key="1">
    <citation type="submission" date="2019-09" db="EMBL/GenBank/DDBJ databases">
        <title>Genomes of family Cryomorphaceae.</title>
        <authorList>
            <person name="Bowman J.P."/>
        </authorList>
    </citation>
    <scope>NUCLEOTIDE SEQUENCE [LARGE SCALE GENOMIC DNA]</scope>
    <source>
        <strain evidence="16 17">LMG 25704</strain>
    </source>
</reference>
<dbReference type="SUPFAM" id="SSF81665">
    <property type="entry name" value="Calcium ATPase, transmembrane domain M"/>
    <property type="match status" value="1"/>
</dbReference>
<dbReference type="Pfam" id="PF00403">
    <property type="entry name" value="HMA"/>
    <property type="match status" value="1"/>
</dbReference>
<feature type="transmembrane region" description="Helical" evidence="14">
    <location>
        <begin position="158"/>
        <end position="177"/>
    </location>
</feature>
<dbReference type="InterPro" id="IPR036163">
    <property type="entry name" value="HMA_dom_sf"/>
</dbReference>
<dbReference type="FunFam" id="2.70.150.10:FF:000020">
    <property type="entry name" value="Copper-exporting P-type ATPase A"/>
    <property type="match status" value="1"/>
</dbReference>
<evidence type="ECO:0000256" key="6">
    <source>
        <dbReference type="ARBA" id="ARBA00022692"/>
    </source>
</evidence>
<evidence type="ECO:0000256" key="12">
    <source>
        <dbReference type="ARBA" id="ARBA00023065"/>
    </source>
</evidence>
<keyword evidence="7 14" id="KW-0479">Metal-binding</keyword>
<dbReference type="OrthoDB" id="1521937at2"/>
<dbReference type="GO" id="GO:0005524">
    <property type="term" value="F:ATP binding"/>
    <property type="evidence" value="ECO:0007669"/>
    <property type="project" value="UniProtKB-UniRule"/>
</dbReference>
<dbReference type="InterPro" id="IPR006121">
    <property type="entry name" value="HMA_dom"/>
</dbReference>
<dbReference type="SUPFAM" id="SSF55008">
    <property type="entry name" value="HMA, heavy metal-associated domain"/>
    <property type="match status" value="1"/>
</dbReference>
<dbReference type="GO" id="GO:0140581">
    <property type="term" value="F:P-type monovalent copper transporter activity"/>
    <property type="evidence" value="ECO:0007669"/>
    <property type="project" value="UniProtKB-EC"/>
</dbReference>
<keyword evidence="8 14" id="KW-0547">Nucleotide-binding</keyword>
<dbReference type="EC" id="7.2.2.8" evidence="3"/>
<evidence type="ECO:0000256" key="7">
    <source>
        <dbReference type="ARBA" id="ARBA00022723"/>
    </source>
</evidence>
<dbReference type="RefSeq" id="WP_151665846.1">
    <property type="nucleotide sequence ID" value="NZ_WBVO01000001.1"/>
</dbReference>
<comment type="caution">
    <text evidence="16">The sequence shown here is derived from an EMBL/GenBank/DDBJ whole genome shotgun (WGS) entry which is preliminary data.</text>
</comment>
<accession>A0A6N6RK41</accession>
<dbReference type="GO" id="GO:0060003">
    <property type="term" value="P:copper ion export"/>
    <property type="evidence" value="ECO:0007669"/>
    <property type="project" value="UniProtKB-ARBA"/>
</dbReference>
<evidence type="ECO:0000256" key="9">
    <source>
        <dbReference type="ARBA" id="ARBA00022840"/>
    </source>
</evidence>
<dbReference type="SFLD" id="SFLDS00003">
    <property type="entry name" value="Haloacid_Dehalogenase"/>
    <property type="match status" value="1"/>
</dbReference>
<feature type="transmembrane region" description="Helical" evidence="14">
    <location>
        <begin position="712"/>
        <end position="734"/>
    </location>
</feature>
<dbReference type="Gene3D" id="3.40.1110.10">
    <property type="entry name" value="Calcium-transporting ATPase, cytoplasmic domain N"/>
    <property type="match status" value="1"/>
</dbReference>
<evidence type="ECO:0000256" key="10">
    <source>
        <dbReference type="ARBA" id="ARBA00022967"/>
    </source>
</evidence>
<dbReference type="GO" id="GO:0005507">
    <property type="term" value="F:copper ion binding"/>
    <property type="evidence" value="ECO:0007669"/>
    <property type="project" value="TreeGrafter"/>
</dbReference>
<dbReference type="PRINTS" id="PR00119">
    <property type="entry name" value="CATATPASE"/>
</dbReference>
<evidence type="ECO:0000256" key="13">
    <source>
        <dbReference type="ARBA" id="ARBA00023136"/>
    </source>
</evidence>
<dbReference type="InterPro" id="IPR017969">
    <property type="entry name" value="Heavy-metal-associated_CS"/>
</dbReference>
<comment type="subcellular location">
    <subcellularLocation>
        <location evidence="1">Cell membrane</location>
        <topology evidence="1">Multi-pass membrane protein</topology>
    </subcellularLocation>
</comment>
<evidence type="ECO:0000313" key="17">
    <source>
        <dbReference type="Proteomes" id="UP000468650"/>
    </source>
</evidence>
<feature type="transmembrane region" description="Helical" evidence="14">
    <location>
        <begin position="127"/>
        <end position="146"/>
    </location>
</feature>
<evidence type="ECO:0000256" key="5">
    <source>
        <dbReference type="ARBA" id="ARBA00022475"/>
    </source>
</evidence>
<dbReference type="InterPro" id="IPR027256">
    <property type="entry name" value="P-typ_ATPase_IB"/>
</dbReference>
<dbReference type="EMBL" id="WBVO01000001">
    <property type="protein sequence ID" value="KAB2814265.1"/>
    <property type="molecule type" value="Genomic_DNA"/>
</dbReference>
<evidence type="ECO:0000256" key="4">
    <source>
        <dbReference type="ARBA" id="ARBA00022448"/>
    </source>
</evidence>
<gene>
    <name evidence="16" type="ORF">F8C67_00615</name>
</gene>
<keyword evidence="10" id="KW-1278">Translocase</keyword>
<evidence type="ECO:0000256" key="11">
    <source>
        <dbReference type="ARBA" id="ARBA00022989"/>
    </source>
</evidence>
<dbReference type="SFLD" id="SFLDG00002">
    <property type="entry name" value="C1.7:_P-type_atpase_like"/>
    <property type="match status" value="1"/>
</dbReference>
<dbReference type="Pfam" id="PF00702">
    <property type="entry name" value="Hydrolase"/>
    <property type="match status" value="1"/>
</dbReference>
<keyword evidence="13 14" id="KW-0472">Membrane</keyword>
<feature type="transmembrane region" description="Helical" evidence="14">
    <location>
        <begin position="342"/>
        <end position="363"/>
    </location>
</feature>
<keyword evidence="11 14" id="KW-1133">Transmembrane helix</keyword>
<dbReference type="Proteomes" id="UP000468650">
    <property type="component" value="Unassembled WGS sequence"/>
</dbReference>